<dbReference type="EMBL" id="JANBPY010002098">
    <property type="protein sequence ID" value="KAJ1956591.1"/>
    <property type="molecule type" value="Genomic_DNA"/>
</dbReference>
<feature type="compositionally biased region" description="Polar residues" evidence="1">
    <location>
        <begin position="1"/>
        <end position="17"/>
    </location>
</feature>
<feature type="non-terminal residue" evidence="2">
    <location>
        <position position="67"/>
    </location>
</feature>
<keyword evidence="3" id="KW-1185">Reference proteome</keyword>
<evidence type="ECO:0000313" key="2">
    <source>
        <dbReference type="EMBL" id="KAJ1956591.1"/>
    </source>
</evidence>
<comment type="caution">
    <text evidence="2">The sequence shown here is derived from an EMBL/GenBank/DDBJ whole genome shotgun (WGS) entry which is preliminary data.</text>
</comment>
<evidence type="ECO:0000313" key="3">
    <source>
        <dbReference type="Proteomes" id="UP001150925"/>
    </source>
</evidence>
<dbReference type="Proteomes" id="UP001150925">
    <property type="component" value="Unassembled WGS sequence"/>
</dbReference>
<dbReference type="AlphaFoldDB" id="A0A9W8AR73"/>
<gene>
    <name evidence="2" type="ORF">IWQ62_005269</name>
</gene>
<proteinExistence type="predicted"/>
<name>A0A9W8AR73_9FUNG</name>
<sequence>MATSSLANEDQGRSSACQGVKKSAVKKWSKKDKENPNEFSTFIVRMLDRYKPEKSNRYLRKYLDNKK</sequence>
<reference evidence="2" key="1">
    <citation type="submission" date="2022-07" db="EMBL/GenBank/DDBJ databases">
        <title>Phylogenomic reconstructions and comparative analyses of Kickxellomycotina fungi.</title>
        <authorList>
            <person name="Reynolds N.K."/>
            <person name="Stajich J.E."/>
            <person name="Barry K."/>
            <person name="Grigoriev I.V."/>
            <person name="Crous P."/>
            <person name="Smith M.E."/>
        </authorList>
    </citation>
    <scope>NUCLEOTIDE SEQUENCE</scope>
    <source>
        <strain evidence="2">RSA 1196</strain>
    </source>
</reference>
<dbReference type="OrthoDB" id="10589191at2759"/>
<protein>
    <submittedName>
        <fullName evidence="2">Uncharacterized protein</fullName>
    </submittedName>
</protein>
<feature type="region of interest" description="Disordered" evidence="1">
    <location>
        <begin position="1"/>
        <end position="34"/>
    </location>
</feature>
<accession>A0A9W8AR73</accession>
<organism evidence="2 3">
    <name type="scientific">Dispira parvispora</name>
    <dbReference type="NCBI Taxonomy" id="1520584"/>
    <lineage>
        <taxon>Eukaryota</taxon>
        <taxon>Fungi</taxon>
        <taxon>Fungi incertae sedis</taxon>
        <taxon>Zoopagomycota</taxon>
        <taxon>Kickxellomycotina</taxon>
        <taxon>Dimargaritomycetes</taxon>
        <taxon>Dimargaritales</taxon>
        <taxon>Dimargaritaceae</taxon>
        <taxon>Dispira</taxon>
    </lineage>
</organism>
<evidence type="ECO:0000256" key="1">
    <source>
        <dbReference type="SAM" id="MobiDB-lite"/>
    </source>
</evidence>